<dbReference type="KEGG" id="mmaa:FR932_10205"/>
<proteinExistence type="predicted"/>
<dbReference type="EMBL" id="CP044399">
    <property type="protein sequence ID" value="QFI38191.1"/>
    <property type="molecule type" value="Genomic_DNA"/>
</dbReference>
<evidence type="ECO:0000313" key="1">
    <source>
        <dbReference type="EMBL" id="QFI38191.1"/>
    </source>
</evidence>
<dbReference type="AlphaFoldDB" id="A0A5J6WLU2"/>
<organism evidence="1 2">
    <name type="scientific">Moritella marina ATCC 15381</name>
    <dbReference type="NCBI Taxonomy" id="1202962"/>
    <lineage>
        <taxon>Bacteria</taxon>
        <taxon>Pseudomonadati</taxon>
        <taxon>Pseudomonadota</taxon>
        <taxon>Gammaproteobacteria</taxon>
        <taxon>Alteromonadales</taxon>
        <taxon>Moritellaceae</taxon>
        <taxon>Moritella</taxon>
    </lineage>
</organism>
<name>A0A5J6WLU2_MORMI</name>
<dbReference type="Proteomes" id="UP000327424">
    <property type="component" value="Chromosome"/>
</dbReference>
<protein>
    <submittedName>
        <fullName evidence="1">Uncharacterized protein</fullName>
    </submittedName>
</protein>
<evidence type="ECO:0000313" key="2">
    <source>
        <dbReference type="Proteomes" id="UP000327424"/>
    </source>
</evidence>
<reference evidence="1 2" key="1">
    <citation type="submission" date="2019-09" db="EMBL/GenBank/DDBJ databases">
        <title>Hybrid Assembly of the complete Genome of the Deep-Sea Bacterium Moritella marina from long Nanopore and Illumina reads.</title>
        <authorList>
            <person name="Magin S."/>
            <person name="Georgoulis A."/>
            <person name="Papadimitriou K."/>
            <person name="Iliakis G."/>
            <person name="Vorgias C.E."/>
        </authorList>
    </citation>
    <scope>NUCLEOTIDE SEQUENCE [LARGE SCALE GENOMIC DNA]</scope>
    <source>
        <strain evidence="1 2">MP-1</strain>
    </source>
</reference>
<sequence length="88" mass="10601">MTLFLLKQHVVTWIKYWIVRGFNHQLYDEIINVYVNFKGLIRLIIGHLFGLETVKKLMLKFIFWLGLNRCWDICLCFYNKKATAVYIA</sequence>
<accession>A0A5J6WLU2</accession>
<keyword evidence="2" id="KW-1185">Reference proteome</keyword>
<gene>
    <name evidence="1" type="ORF">FR932_10205</name>
</gene>